<feature type="compositionally biased region" description="Polar residues" evidence="7">
    <location>
        <begin position="70"/>
        <end position="90"/>
    </location>
</feature>
<feature type="compositionally biased region" description="Polar residues" evidence="7">
    <location>
        <begin position="282"/>
        <end position="296"/>
    </location>
</feature>
<dbReference type="FunFam" id="3.10.20.90:FF:000058">
    <property type="entry name" value="Octicosapeptide/phox/Bem1p domain kinase superfamily protein"/>
    <property type="match status" value="1"/>
</dbReference>
<feature type="region of interest" description="Disordered" evidence="7">
    <location>
        <begin position="1"/>
        <end position="91"/>
    </location>
</feature>
<feature type="domain" description="Protein kinase" evidence="8">
    <location>
        <begin position="683"/>
        <end position="952"/>
    </location>
</feature>
<dbReference type="InterPro" id="IPR008271">
    <property type="entry name" value="Ser/Thr_kinase_AS"/>
</dbReference>
<dbReference type="Gene3D" id="3.30.200.20">
    <property type="entry name" value="Phosphorylase Kinase, domain 1"/>
    <property type="match status" value="1"/>
</dbReference>
<feature type="region of interest" description="Disordered" evidence="7">
    <location>
        <begin position="222"/>
        <end position="256"/>
    </location>
</feature>
<feature type="compositionally biased region" description="Polar residues" evidence="7">
    <location>
        <begin position="552"/>
        <end position="571"/>
    </location>
</feature>
<dbReference type="Gene3D" id="3.10.20.90">
    <property type="entry name" value="Phosphatidylinositol 3-kinase Catalytic Subunit, Chain A, domain 1"/>
    <property type="match status" value="1"/>
</dbReference>
<dbReference type="PRINTS" id="PR00109">
    <property type="entry name" value="TYRKINASE"/>
</dbReference>
<evidence type="ECO:0000256" key="2">
    <source>
        <dbReference type="ARBA" id="ARBA00022679"/>
    </source>
</evidence>
<keyword evidence="3 6" id="KW-0547">Nucleotide-binding</keyword>
<dbReference type="PANTHER" id="PTHR23257:SF957">
    <property type="entry name" value="F3O9.7 PROTEIN-RELATED"/>
    <property type="match status" value="1"/>
</dbReference>
<feature type="compositionally biased region" description="Polar residues" evidence="7">
    <location>
        <begin position="607"/>
        <end position="632"/>
    </location>
</feature>
<dbReference type="Pfam" id="PF07714">
    <property type="entry name" value="PK_Tyr_Ser-Thr"/>
    <property type="match status" value="1"/>
</dbReference>
<accession>A0AAF0X168</accession>
<dbReference type="InterPro" id="IPR000719">
    <property type="entry name" value="Prot_kinase_dom"/>
</dbReference>
<dbReference type="Proteomes" id="UP000077755">
    <property type="component" value="Chromosome 5"/>
</dbReference>
<keyword evidence="4" id="KW-0418">Kinase</keyword>
<dbReference type="InterPro" id="IPR000270">
    <property type="entry name" value="PB1_dom"/>
</dbReference>
<dbReference type="Pfam" id="PF00564">
    <property type="entry name" value="PB1"/>
    <property type="match status" value="1"/>
</dbReference>
<dbReference type="GO" id="GO:0007165">
    <property type="term" value="P:signal transduction"/>
    <property type="evidence" value="ECO:0007669"/>
    <property type="project" value="TreeGrafter"/>
</dbReference>
<feature type="compositionally biased region" description="Basic and acidic residues" evidence="7">
    <location>
        <begin position="478"/>
        <end position="487"/>
    </location>
</feature>
<evidence type="ECO:0000256" key="1">
    <source>
        <dbReference type="ARBA" id="ARBA00022527"/>
    </source>
</evidence>
<dbReference type="CDD" id="cd06410">
    <property type="entry name" value="PB1_UP2"/>
    <property type="match status" value="1"/>
</dbReference>
<feature type="compositionally biased region" description="Basic and acidic residues" evidence="7">
    <location>
        <begin position="30"/>
        <end position="56"/>
    </location>
</feature>
<evidence type="ECO:0000256" key="4">
    <source>
        <dbReference type="ARBA" id="ARBA00022777"/>
    </source>
</evidence>
<dbReference type="GO" id="GO:0005737">
    <property type="term" value="C:cytoplasm"/>
    <property type="evidence" value="ECO:0007669"/>
    <property type="project" value="TreeGrafter"/>
</dbReference>
<sequence length="963" mass="105634">MRDRANLNAGDPSLTTGSLESKGVRVISHAKPESRYNTSEPKDFERKNSSSYEEKSSYGSAESVPRDSFGYNSNRTSTREYSSAGSSDGSTRTRKITILCSFGGEIINRSQDGKLSYVGGETHSIRIQKEITWEELRQKTASTYIHTHKIKYQLPGEDLDTLVSVSSDEALQNMLEDCNVLGDEEGSKKIRMFLFPVNDLNDTKSGLTSSGGDSEVKYVGADNQRNVGPRGDATRHGLANPSATNMDEPGVQNVARGNSGVASVTAAPTINQYSQPILSKSSNALETQPQSHSHQGQLHHDGPKKILQPISKSDSSFHTPGPGGQRTLPLASSAPVTREGGLSKDQPAGALVGSPSMLKQEVKVNVRSDAPRNQETEYELIRSMGKYADRLPVKEASPIMPPLGTNSSRSSKKEGSSHLKSVPVTSSYVNNPMRDLKASDKELLTSNSAIASKHVISHNDLIDLSCSEPPLPPQSLSHSDRYNREQGESLNRSTKSGDLGSHTRSNIRQQDSVEEPGKRLNNVNPAAKTEQYVSRTKLSKHGISDNELPKFQNINSTETHSNYGKNGTDDQVLNPGDKTSFIKGNMNSVINESTRGNYDKDPASCLPNYTSLDRSASDITSNHSPGKSQSSERTGKAASLENSSGISLQKGVSHDQFKSSGNIRIPESEHMVCILAIIKDEDLEQGAELGSGTFGTVYYGKWRGSEVAIKRINKKCFTGRSSQQKEKMITDFLREAEILSRLRHPNVVTFYGVVQDGSTGTLATVTEYMSDGSLGHALLLKDRLFDHQKKLRIAMSAAFGMEYLHSKDIVHFDLKCDNLLVDLNDPARPKCKVTDFGLSKIKRKTFVSGGLNGTLPWMAPELRTGKKVSEKVDVFSFGIVLWEILTGEEPYKSIDNDTFYGGIFNNTLRPAIPSYCDPEWKKLMEQCWDSDPTVRPTFTEIANRLRVMHEACQAGTHVHKASK</sequence>
<evidence type="ECO:0000313" key="10">
    <source>
        <dbReference type="Proteomes" id="UP000077755"/>
    </source>
</evidence>
<feature type="binding site" evidence="6">
    <location>
        <position position="710"/>
    </location>
    <ligand>
        <name>ATP</name>
        <dbReference type="ChEBI" id="CHEBI:30616"/>
    </ligand>
</feature>
<dbReference type="InterPro" id="IPR050167">
    <property type="entry name" value="Ser_Thr_protein_kinase"/>
</dbReference>
<dbReference type="SUPFAM" id="SSF56112">
    <property type="entry name" value="Protein kinase-like (PK-like)"/>
    <property type="match status" value="1"/>
</dbReference>
<evidence type="ECO:0000256" key="6">
    <source>
        <dbReference type="PROSITE-ProRule" id="PRU10141"/>
    </source>
</evidence>
<feature type="region of interest" description="Disordered" evidence="7">
    <location>
        <begin position="592"/>
        <end position="653"/>
    </location>
</feature>
<keyword evidence="5 6" id="KW-0067">ATP-binding</keyword>
<evidence type="ECO:0000313" key="9">
    <source>
        <dbReference type="EMBL" id="WOG99905.1"/>
    </source>
</evidence>
<evidence type="ECO:0000256" key="5">
    <source>
        <dbReference type="ARBA" id="ARBA00022840"/>
    </source>
</evidence>
<evidence type="ECO:0000256" key="3">
    <source>
        <dbReference type="ARBA" id="ARBA00022741"/>
    </source>
</evidence>
<dbReference type="InterPro" id="IPR011009">
    <property type="entry name" value="Kinase-like_dom_sf"/>
</dbReference>
<dbReference type="GO" id="GO:0004674">
    <property type="term" value="F:protein serine/threonine kinase activity"/>
    <property type="evidence" value="ECO:0007669"/>
    <property type="project" value="UniProtKB-KW"/>
</dbReference>
<keyword evidence="10" id="KW-1185">Reference proteome</keyword>
<gene>
    <name evidence="9" type="ORF">DCAR_0519261</name>
</gene>
<protein>
    <recommendedName>
        <fullName evidence="8">Protein kinase domain-containing protein</fullName>
    </recommendedName>
</protein>
<dbReference type="AlphaFoldDB" id="A0AAF0X168"/>
<keyword evidence="2" id="KW-0808">Transferase</keyword>
<feature type="region of interest" description="Disordered" evidence="7">
    <location>
        <begin position="282"/>
        <end position="356"/>
    </location>
</feature>
<keyword evidence="1" id="KW-0723">Serine/threonine-protein kinase</keyword>
<dbReference type="PANTHER" id="PTHR23257">
    <property type="entry name" value="SERINE-THREONINE PROTEIN KINASE"/>
    <property type="match status" value="1"/>
</dbReference>
<reference evidence="9" key="1">
    <citation type="journal article" date="2016" name="Nat. Genet.">
        <title>A high-quality carrot genome assembly provides new insights into carotenoid accumulation and asterid genome evolution.</title>
        <authorList>
            <person name="Iorizzo M."/>
            <person name="Ellison S."/>
            <person name="Senalik D."/>
            <person name="Zeng P."/>
            <person name="Satapoomin P."/>
            <person name="Huang J."/>
            <person name="Bowman M."/>
            <person name="Iovene M."/>
            <person name="Sanseverino W."/>
            <person name="Cavagnaro P."/>
            <person name="Yildiz M."/>
            <person name="Macko-Podgorni A."/>
            <person name="Moranska E."/>
            <person name="Grzebelus E."/>
            <person name="Grzebelus D."/>
            <person name="Ashrafi H."/>
            <person name="Zheng Z."/>
            <person name="Cheng S."/>
            <person name="Spooner D."/>
            <person name="Van Deynze A."/>
            <person name="Simon P."/>
        </authorList>
    </citation>
    <scope>NUCLEOTIDE SEQUENCE</scope>
    <source>
        <tissue evidence="9">Leaf</tissue>
    </source>
</reference>
<dbReference type="Gene3D" id="1.10.510.10">
    <property type="entry name" value="Transferase(Phosphotransferase) domain 1"/>
    <property type="match status" value="1"/>
</dbReference>
<dbReference type="SMART" id="SM00220">
    <property type="entry name" value="S_TKc"/>
    <property type="match status" value="1"/>
</dbReference>
<evidence type="ECO:0000259" key="8">
    <source>
        <dbReference type="PROSITE" id="PS50011"/>
    </source>
</evidence>
<reference evidence="9" key="2">
    <citation type="submission" date="2022-03" db="EMBL/GenBank/DDBJ databases">
        <title>Draft title - Genomic analysis of global carrot germplasm unveils the trajectory of domestication and the origin of high carotenoid orange carrot.</title>
        <authorList>
            <person name="Iorizzo M."/>
            <person name="Ellison S."/>
            <person name="Senalik D."/>
            <person name="Macko-Podgorni A."/>
            <person name="Grzebelus D."/>
            <person name="Bostan H."/>
            <person name="Rolling W."/>
            <person name="Curaba J."/>
            <person name="Simon P."/>
        </authorList>
    </citation>
    <scope>NUCLEOTIDE SEQUENCE</scope>
    <source>
        <tissue evidence="9">Leaf</tissue>
    </source>
</reference>
<feature type="region of interest" description="Disordered" evidence="7">
    <location>
        <begin position="392"/>
        <end position="432"/>
    </location>
</feature>
<dbReference type="InterPro" id="IPR001245">
    <property type="entry name" value="Ser-Thr/Tyr_kinase_cat_dom"/>
</dbReference>
<dbReference type="SMART" id="SM00666">
    <property type="entry name" value="PB1"/>
    <property type="match status" value="1"/>
</dbReference>
<dbReference type="PROSITE" id="PS00107">
    <property type="entry name" value="PROTEIN_KINASE_ATP"/>
    <property type="match status" value="1"/>
</dbReference>
<dbReference type="InterPro" id="IPR017441">
    <property type="entry name" value="Protein_kinase_ATP_BS"/>
</dbReference>
<evidence type="ECO:0000256" key="7">
    <source>
        <dbReference type="SAM" id="MobiDB-lite"/>
    </source>
</evidence>
<dbReference type="GO" id="GO:0005524">
    <property type="term" value="F:ATP binding"/>
    <property type="evidence" value="ECO:0007669"/>
    <property type="project" value="UniProtKB-UniRule"/>
</dbReference>
<organism evidence="9 10">
    <name type="scientific">Daucus carota subsp. sativus</name>
    <name type="common">Carrot</name>
    <dbReference type="NCBI Taxonomy" id="79200"/>
    <lineage>
        <taxon>Eukaryota</taxon>
        <taxon>Viridiplantae</taxon>
        <taxon>Streptophyta</taxon>
        <taxon>Embryophyta</taxon>
        <taxon>Tracheophyta</taxon>
        <taxon>Spermatophyta</taxon>
        <taxon>Magnoliopsida</taxon>
        <taxon>eudicotyledons</taxon>
        <taxon>Gunneridae</taxon>
        <taxon>Pentapetalae</taxon>
        <taxon>asterids</taxon>
        <taxon>campanulids</taxon>
        <taxon>Apiales</taxon>
        <taxon>Apiaceae</taxon>
        <taxon>Apioideae</taxon>
        <taxon>Scandiceae</taxon>
        <taxon>Daucinae</taxon>
        <taxon>Daucus</taxon>
        <taxon>Daucus sect. Daucus</taxon>
    </lineage>
</organism>
<proteinExistence type="predicted"/>
<dbReference type="CDD" id="cd13999">
    <property type="entry name" value="STKc_MAP3K-like"/>
    <property type="match status" value="1"/>
</dbReference>
<feature type="region of interest" description="Disordered" evidence="7">
    <location>
        <begin position="466"/>
        <end position="573"/>
    </location>
</feature>
<dbReference type="FunFam" id="3.30.200.20:FF:000180">
    <property type="entry name" value="serine/threonine-protein kinase STY46-like"/>
    <property type="match status" value="1"/>
</dbReference>
<feature type="compositionally biased region" description="Polar residues" evidence="7">
    <location>
        <begin position="488"/>
        <end position="510"/>
    </location>
</feature>
<dbReference type="PROSITE" id="PS50011">
    <property type="entry name" value="PROTEIN_KINASE_DOM"/>
    <property type="match status" value="1"/>
</dbReference>
<dbReference type="SUPFAM" id="SSF54277">
    <property type="entry name" value="CAD &amp; PB1 domains"/>
    <property type="match status" value="1"/>
</dbReference>
<dbReference type="PROSITE" id="PS00108">
    <property type="entry name" value="PROTEIN_KINASE_ST"/>
    <property type="match status" value="1"/>
</dbReference>
<name>A0AAF0X168_DAUCS</name>
<dbReference type="EMBL" id="CP093347">
    <property type="protein sequence ID" value="WOG99905.1"/>
    <property type="molecule type" value="Genomic_DNA"/>
</dbReference>